<protein>
    <submittedName>
        <fullName evidence="5">Heat shock protein Hsp20</fullName>
    </submittedName>
</protein>
<accession>Q01QQ8</accession>
<feature type="region of interest" description="Disordered" evidence="3">
    <location>
        <begin position="136"/>
        <end position="168"/>
    </location>
</feature>
<dbReference type="Gene3D" id="2.60.40.790">
    <property type="match status" value="1"/>
</dbReference>
<feature type="domain" description="SHSP" evidence="4">
    <location>
        <begin position="40"/>
        <end position="154"/>
    </location>
</feature>
<evidence type="ECO:0000256" key="3">
    <source>
        <dbReference type="SAM" id="MobiDB-lite"/>
    </source>
</evidence>
<keyword evidence="5" id="KW-0346">Stress response</keyword>
<dbReference type="Pfam" id="PF00011">
    <property type="entry name" value="HSP20"/>
    <property type="match status" value="1"/>
</dbReference>
<dbReference type="KEGG" id="sus:Acid_7099"/>
<dbReference type="eggNOG" id="COG0071">
    <property type="taxonomic scope" value="Bacteria"/>
</dbReference>
<dbReference type="InterPro" id="IPR002068">
    <property type="entry name" value="A-crystallin/Hsp20_dom"/>
</dbReference>
<proteinExistence type="inferred from homology"/>
<organism evidence="5">
    <name type="scientific">Solibacter usitatus (strain Ellin6076)</name>
    <dbReference type="NCBI Taxonomy" id="234267"/>
    <lineage>
        <taxon>Bacteria</taxon>
        <taxon>Pseudomonadati</taxon>
        <taxon>Acidobacteriota</taxon>
        <taxon>Terriglobia</taxon>
        <taxon>Bryobacterales</taxon>
        <taxon>Solibacteraceae</taxon>
        <taxon>Candidatus Solibacter</taxon>
    </lineage>
</organism>
<dbReference type="HOGENOM" id="CLU_046737_12_4_0"/>
<dbReference type="InParanoid" id="Q01QQ8"/>
<evidence type="ECO:0000313" key="5">
    <source>
        <dbReference type="EMBL" id="ABJ88012.1"/>
    </source>
</evidence>
<name>Q01QQ8_SOLUE</name>
<dbReference type="PANTHER" id="PTHR11527">
    <property type="entry name" value="HEAT-SHOCK PROTEIN 20 FAMILY MEMBER"/>
    <property type="match status" value="1"/>
</dbReference>
<reference evidence="5" key="1">
    <citation type="submission" date="2006-10" db="EMBL/GenBank/DDBJ databases">
        <title>Complete sequence of Solibacter usitatus Ellin6076.</title>
        <authorList>
            <consortium name="US DOE Joint Genome Institute"/>
            <person name="Copeland A."/>
            <person name="Lucas S."/>
            <person name="Lapidus A."/>
            <person name="Barry K."/>
            <person name="Detter J.C."/>
            <person name="Glavina del Rio T."/>
            <person name="Hammon N."/>
            <person name="Israni S."/>
            <person name="Dalin E."/>
            <person name="Tice H."/>
            <person name="Pitluck S."/>
            <person name="Thompson L.S."/>
            <person name="Brettin T."/>
            <person name="Bruce D."/>
            <person name="Han C."/>
            <person name="Tapia R."/>
            <person name="Gilna P."/>
            <person name="Schmutz J."/>
            <person name="Larimer F."/>
            <person name="Land M."/>
            <person name="Hauser L."/>
            <person name="Kyrpides N."/>
            <person name="Mikhailova N."/>
            <person name="Janssen P.H."/>
            <person name="Kuske C.R."/>
            <person name="Richardson P."/>
        </authorList>
    </citation>
    <scope>NUCLEOTIDE SEQUENCE</scope>
    <source>
        <strain evidence="5">Ellin6076</strain>
    </source>
</reference>
<dbReference type="SUPFAM" id="SSF49764">
    <property type="entry name" value="HSP20-like chaperones"/>
    <property type="match status" value="1"/>
</dbReference>
<dbReference type="STRING" id="234267.Acid_7099"/>
<dbReference type="CDD" id="cd06464">
    <property type="entry name" value="ACD_sHsps-like"/>
    <property type="match status" value="1"/>
</dbReference>
<dbReference type="PROSITE" id="PS01031">
    <property type="entry name" value="SHSP"/>
    <property type="match status" value="1"/>
</dbReference>
<comment type="similarity">
    <text evidence="1 2">Belongs to the small heat shock protein (HSP20) family.</text>
</comment>
<dbReference type="InterPro" id="IPR008978">
    <property type="entry name" value="HSP20-like_chaperone"/>
</dbReference>
<evidence type="ECO:0000256" key="1">
    <source>
        <dbReference type="PROSITE-ProRule" id="PRU00285"/>
    </source>
</evidence>
<dbReference type="InterPro" id="IPR031107">
    <property type="entry name" value="Small_HSP"/>
</dbReference>
<feature type="compositionally biased region" description="Low complexity" evidence="3">
    <location>
        <begin position="141"/>
        <end position="151"/>
    </location>
</feature>
<dbReference type="EMBL" id="CP000473">
    <property type="protein sequence ID" value="ABJ88012.1"/>
    <property type="molecule type" value="Genomic_DNA"/>
</dbReference>
<evidence type="ECO:0000256" key="2">
    <source>
        <dbReference type="RuleBase" id="RU003616"/>
    </source>
</evidence>
<evidence type="ECO:0000259" key="4">
    <source>
        <dbReference type="PROSITE" id="PS01031"/>
    </source>
</evidence>
<gene>
    <name evidence="5" type="ordered locus">Acid_7099</name>
</gene>
<dbReference type="AlphaFoldDB" id="Q01QQ8"/>
<sequence>MFRNEPGILGSRGSFFTNPYQLMRRMTEEMDRTFGFGGSGEVGPWSPATEVVERDGKYIVRSELAGLKPEEVKVEVTDGELIIQGERKSEHEETQGRYRRSEHRYGQFYRSIALPEGVDPAQVHARFENGMLEVTIPAPPQQQSQRRQIPIEGTSGGRNPNPSPEPHG</sequence>